<evidence type="ECO:0000313" key="2">
    <source>
        <dbReference type="EMBL" id="TXK04848.1"/>
    </source>
</evidence>
<keyword evidence="1" id="KW-0812">Transmembrane</keyword>
<feature type="transmembrane region" description="Helical" evidence="1">
    <location>
        <begin position="225"/>
        <end position="244"/>
    </location>
</feature>
<protein>
    <submittedName>
        <fullName evidence="2">DMT family transporter</fullName>
    </submittedName>
</protein>
<dbReference type="OrthoDB" id="6463253at2"/>
<dbReference type="InterPro" id="IPR006750">
    <property type="entry name" value="YdcZ"/>
</dbReference>
<dbReference type="GO" id="GO:0005886">
    <property type="term" value="C:plasma membrane"/>
    <property type="evidence" value="ECO:0007669"/>
    <property type="project" value="TreeGrafter"/>
</dbReference>
<keyword evidence="3" id="KW-1185">Reference proteome</keyword>
<feature type="transmembrane region" description="Helical" evidence="1">
    <location>
        <begin position="71"/>
        <end position="87"/>
    </location>
</feature>
<reference evidence="2 3" key="1">
    <citation type="submission" date="2019-08" db="EMBL/GenBank/DDBJ databases">
        <authorList>
            <person name="Dong K."/>
        </authorList>
    </citation>
    <scope>NUCLEOTIDE SEQUENCE [LARGE SCALE GENOMIC DNA]</scope>
    <source>
        <strain evidence="2 3">M4-8</strain>
    </source>
</reference>
<name>A0A5C8HMT8_9MICO</name>
<proteinExistence type="predicted"/>
<sequence>MGMLAAVAVGALTAIQARINGNLGTRLDNGIVAGFISFASGLAALIVITTLTKSGRSGAQRLVTGVRERRIPWFLLTGGLAGAFSVATQGLTVGIIGVSLFTVGIVAGQAVTGLIIDRIGYGPAGAVAVTVGRAAGAALALVSVAVVLTGDLLAQTPWWILFMPFGVGVGIAYQQATNGRLGMLVGNPMTATLMNFIGGTAVLTIAALISVSIAGPTNPWPTEPWLYVGGVMGVAYIFVSAAVVHRIGVLLLGLASVVGQLAASVIIDAFFPASNPPAWWQSTLMVTLALAAVVTATVPWR</sequence>
<comment type="caution">
    <text evidence="2">The sequence shown here is derived from an EMBL/GenBank/DDBJ whole genome shotgun (WGS) entry which is preliminary data.</text>
</comment>
<feature type="transmembrane region" description="Helical" evidence="1">
    <location>
        <begin position="93"/>
        <end position="116"/>
    </location>
</feature>
<evidence type="ECO:0000313" key="3">
    <source>
        <dbReference type="Proteomes" id="UP000321196"/>
    </source>
</evidence>
<dbReference type="Pfam" id="PF04657">
    <property type="entry name" value="DMT_YdcZ"/>
    <property type="match status" value="2"/>
</dbReference>
<dbReference type="Proteomes" id="UP000321196">
    <property type="component" value="Unassembled WGS sequence"/>
</dbReference>
<evidence type="ECO:0000256" key="1">
    <source>
        <dbReference type="SAM" id="Phobius"/>
    </source>
</evidence>
<feature type="transmembrane region" description="Helical" evidence="1">
    <location>
        <begin position="156"/>
        <end position="173"/>
    </location>
</feature>
<dbReference type="PANTHER" id="PTHR34821:SF2">
    <property type="entry name" value="INNER MEMBRANE PROTEIN YDCZ"/>
    <property type="match status" value="1"/>
</dbReference>
<dbReference type="PANTHER" id="PTHR34821">
    <property type="entry name" value="INNER MEMBRANE PROTEIN YDCZ"/>
    <property type="match status" value="1"/>
</dbReference>
<feature type="transmembrane region" description="Helical" evidence="1">
    <location>
        <begin position="279"/>
        <end position="300"/>
    </location>
</feature>
<feature type="transmembrane region" description="Helical" evidence="1">
    <location>
        <begin position="251"/>
        <end position="273"/>
    </location>
</feature>
<keyword evidence="1" id="KW-0472">Membrane</keyword>
<organism evidence="2 3">
    <name type="scientific">Microbacterium mitrae</name>
    <dbReference type="NCBI Taxonomy" id="664640"/>
    <lineage>
        <taxon>Bacteria</taxon>
        <taxon>Bacillati</taxon>
        <taxon>Actinomycetota</taxon>
        <taxon>Actinomycetes</taxon>
        <taxon>Micrococcales</taxon>
        <taxon>Microbacteriaceae</taxon>
        <taxon>Microbacterium</taxon>
    </lineage>
</organism>
<accession>A0A5C8HMT8</accession>
<dbReference type="EMBL" id="VRSW01000002">
    <property type="protein sequence ID" value="TXK04848.1"/>
    <property type="molecule type" value="Genomic_DNA"/>
</dbReference>
<dbReference type="AlphaFoldDB" id="A0A5C8HMT8"/>
<keyword evidence="1" id="KW-1133">Transmembrane helix</keyword>
<feature type="transmembrane region" description="Helical" evidence="1">
    <location>
        <begin position="128"/>
        <end position="150"/>
    </location>
</feature>
<gene>
    <name evidence="2" type="ORF">FVP60_07020</name>
</gene>
<feature type="transmembrane region" description="Helical" evidence="1">
    <location>
        <begin position="193"/>
        <end position="213"/>
    </location>
</feature>
<feature type="transmembrane region" description="Helical" evidence="1">
    <location>
        <begin position="33"/>
        <end position="51"/>
    </location>
</feature>